<reference evidence="2" key="1">
    <citation type="submission" date="2019-10" db="EMBL/GenBank/DDBJ databases">
        <title>Conservation and host-specific expression of non-tandemly repeated heterogenous ribosome RNA gene in arbuscular mycorrhizal fungi.</title>
        <authorList>
            <person name="Maeda T."/>
            <person name="Kobayashi Y."/>
            <person name="Nakagawa T."/>
            <person name="Ezawa T."/>
            <person name="Yamaguchi K."/>
            <person name="Bino T."/>
            <person name="Nishimoto Y."/>
            <person name="Shigenobu S."/>
            <person name="Kawaguchi M."/>
        </authorList>
    </citation>
    <scope>NUCLEOTIDE SEQUENCE</scope>
    <source>
        <strain evidence="2">HR1</strain>
    </source>
</reference>
<sequence length="283" mass="33062">MLVISFAEYHHLDSVTSDSSDPKVPSQVQALQRLHTAITTKENFSLQTGTLQKQAKRHECFYRRVINDKLIDVDTNTKSSPELIRFKPIQKKHLCNELPALYRPIKHAIVNKHNKVDVLAPLLLANHSTRRRRGDKPIIDPPIKPITPPTPVSTNNDDSVEVHTQEYYRETKARRLRENPHLANPLTSMDSHEYFDKYENSQYGMTSHVYDRYDFKLNALSTYTDEHHERFFKLQTTSKDVTSFVRVRIPSHIDDTFIQHLSPDRRKAINMVSFPNLMQQRHQ</sequence>
<organism evidence="2 3">
    <name type="scientific">Rhizophagus clarus</name>
    <dbReference type="NCBI Taxonomy" id="94130"/>
    <lineage>
        <taxon>Eukaryota</taxon>
        <taxon>Fungi</taxon>
        <taxon>Fungi incertae sedis</taxon>
        <taxon>Mucoromycota</taxon>
        <taxon>Glomeromycotina</taxon>
        <taxon>Glomeromycetes</taxon>
        <taxon>Glomerales</taxon>
        <taxon>Glomeraceae</taxon>
        <taxon>Rhizophagus</taxon>
    </lineage>
</organism>
<feature type="region of interest" description="Disordered" evidence="1">
    <location>
        <begin position="132"/>
        <end position="158"/>
    </location>
</feature>
<evidence type="ECO:0000256" key="1">
    <source>
        <dbReference type="SAM" id="MobiDB-lite"/>
    </source>
</evidence>
<evidence type="ECO:0000313" key="3">
    <source>
        <dbReference type="Proteomes" id="UP000615446"/>
    </source>
</evidence>
<name>A0A8H3LMT8_9GLOM</name>
<feature type="compositionally biased region" description="Pro residues" evidence="1">
    <location>
        <begin position="139"/>
        <end position="151"/>
    </location>
</feature>
<protein>
    <submittedName>
        <fullName evidence="2">Uncharacterized protein</fullName>
    </submittedName>
</protein>
<comment type="caution">
    <text evidence="2">The sequence shown here is derived from an EMBL/GenBank/DDBJ whole genome shotgun (WGS) entry which is preliminary data.</text>
</comment>
<dbReference type="AlphaFoldDB" id="A0A8H3LMT8"/>
<evidence type="ECO:0000313" key="2">
    <source>
        <dbReference type="EMBL" id="GES88154.1"/>
    </source>
</evidence>
<accession>A0A8H3LMT8</accession>
<gene>
    <name evidence="2" type="ORF">RCL2_001512200</name>
</gene>
<dbReference type="EMBL" id="BLAL01000176">
    <property type="protein sequence ID" value="GES88154.1"/>
    <property type="molecule type" value="Genomic_DNA"/>
</dbReference>
<proteinExistence type="predicted"/>
<dbReference type="Proteomes" id="UP000615446">
    <property type="component" value="Unassembled WGS sequence"/>
</dbReference>